<keyword evidence="2" id="KW-1185">Reference proteome</keyword>
<organism evidence="1 2">
    <name type="scientific">Entomophthora muscae</name>
    <dbReference type="NCBI Taxonomy" id="34485"/>
    <lineage>
        <taxon>Eukaryota</taxon>
        <taxon>Fungi</taxon>
        <taxon>Fungi incertae sedis</taxon>
        <taxon>Zoopagomycota</taxon>
        <taxon>Entomophthoromycotina</taxon>
        <taxon>Entomophthoromycetes</taxon>
        <taxon>Entomophthorales</taxon>
        <taxon>Entomophthoraceae</taxon>
        <taxon>Entomophthora</taxon>
    </lineage>
</organism>
<comment type="caution">
    <text evidence="1">The sequence shown here is derived from an EMBL/GenBank/DDBJ whole genome shotgun (WGS) entry which is preliminary data.</text>
</comment>
<sequence>MTTRGKEFIERKFKRLLQEWYQPKEGFIPPEAKFYGENACMVIKKVLEEFAAIHSKYKLLSKESPHLKNDTPTQLVPGFDPGHTLVTYQEQECLRMIKSISASNTQ</sequence>
<protein>
    <submittedName>
        <fullName evidence="1">Uncharacterized protein</fullName>
    </submittedName>
</protein>
<accession>A0ACC2RKQ2</accession>
<reference evidence="1" key="1">
    <citation type="submission" date="2022-04" db="EMBL/GenBank/DDBJ databases">
        <title>Genome of the entomopathogenic fungus Entomophthora muscae.</title>
        <authorList>
            <person name="Elya C."/>
            <person name="Lovett B.R."/>
            <person name="Lee E."/>
            <person name="Macias A.M."/>
            <person name="Hajek A.E."/>
            <person name="De Bivort B.L."/>
            <person name="Kasson M.T."/>
            <person name="De Fine Licht H.H."/>
            <person name="Stajich J.E."/>
        </authorList>
    </citation>
    <scope>NUCLEOTIDE SEQUENCE</scope>
    <source>
        <strain evidence="1">Berkeley</strain>
    </source>
</reference>
<dbReference type="Proteomes" id="UP001165960">
    <property type="component" value="Unassembled WGS sequence"/>
</dbReference>
<evidence type="ECO:0000313" key="1">
    <source>
        <dbReference type="EMBL" id="KAJ9050670.1"/>
    </source>
</evidence>
<name>A0ACC2RKQ2_9FUNG</name>
<proteinExistence type="predicted"/>
<evidence type="ECO:0000313" key="2">
    <source>
        <dbReference type="Proteomes" id="UP001165960"/>
    </source>
</evidence>
<dbReference type="EMBL" id="QTSX02007144">
    <property type="protein sequence ID" value="KAJ9050670.1"/>
    <property type="molecule type" value="Genomic_DNA"/>
</dbReference>
<gene>
    <name evidence="1" type="ORF">DSO57_1012429</name>
</gene>